<organism evidence="2 3">
    <name type="scientific">Lithospermum erythrorhizon</name>
    <name type="common">Purple gromwell</name>
    <name type="synonym">Lithospermum officinale var. erythrorhizon</name>
    <dbReference type="NCBI Taxonomy" id="34254"/>
    <lineage>
        <taxon>Eukaryota</taxon>
        <taxon>Viridiplantae</taxon>
        <taxon>Streptophyta</taxon>
        <taxon>Embryophyta</taxon>
        <taxon>Tracheophyta</taxon>
        <taxon>Spermatophyta</taxon>
        <taxon>Magnoliopsida</taxon>
        <taxon>eudicotyledons</taxon>
        <taxon>Gunneridae</taxon>
        <taxon>Pentapetalae</taxon>
        <taxon>asterids</taxon>
        <taxon>lamiids</taxon>
        <taxon>Boraginales</taxon>
        <taxon>Boraginaceae</taxon>
        <taxon>Boraginoideae</taxon>
        <taxon>Lithospermeae</taxon>
        <taxon>Lithospermum</taxon>
    </lineage>
</organism>
<dbReference type="AlphaFoldDB" id="A0AAV3P186"/>
<comment type="caution">
    <text evidence="2">The sequence shown here is derived from an EMBL/GenBank/DDBJ whole genome shotgun (WGS) entry which is preliminary data.</text>
</comment>
<accession>A0AAV3P186</accession>
<feature type="domain" description="MULE transposase" evidence="1">
    <location>
        <begin position="8"/>
        <end position="96"/>
    </location>
</feature>
<evidence type="ECO:0000313" key="3">
    <source>
        <dbReference type="Proteomes" id="UP001454036"/>
    </source>
</evidence>
<dbReference type="Pfam" id="PF10551">
    <property type="entry name" value="MULE"/>
    <property type="match status" value="1"/>
</dbReference>
<reference evidence="2 3" key="1">
    <citation type="submission" date="2024-01" db="EMBL/GenBank/DDBJ databases">
        <title>The complete chloroplast genome sequence of Lithospermum erythrorhizon: insights into the phylogenetic relationship among Boraginaceae species and the maternal lineages of purple gromwells.</title>
        <authorList>
            <person name="Okada T."/>
            <person name="Watanabe K."/>
        </authorList>
    </citation>
    <scope>NUCLEOTIDE SEQUENCE [LARGE SCALE GENOMIC DNA]</scope>
</reference>
<dbReference type="InterPro" id="IPR018289">
    <property type="entry name" value="MULE_transposase_dom"/>
</dbReference>
<protein>
    <recommendedName>
        <fullName evidence="1">MULE transposase domain-containing protein</fullName>
    </recommendedName>
</protein>
<dbReference type="PANTHER" id="PTHR47718:SF3">
    <property type="entry name" value="PROTEIN FAR1-RELATED SEQUENCE 5-LIKE"/>
    <property type="match status" value="1"/>
</dbReference>
<dbReference type="EMBL" id="BAABME010000736">
    <property type="protein sequence ID" value="GAA0145111.1"/>
    <property type="molecule type" value="Genomic_DNA"/>
</dbReference>
<evidence type="ECO:0000313" key="2">
    <source>
        <dbReference type="EMBL" id="GAA0145111.1"/>
    </source>
</evidence>
<name>A0AAV3P186_LITER</name>
<keyword evidence="3" id="KW-1185">Reference proteome</keyword>
<evidence type="ECO:0000259" key="1">
    <source>
        <dbReference type="Pfam" id="PF10551"/>
    </source>
</evidence>
<dbReference type="Proteomes" id="UP001454036">
    <property type="component" value="Unassembled WGS sequence"/>
</dbReference>
<dbReference type="PANTHER" id="PTHR47718">
    <property type="entry name" value="OS01G0519700 PROTEIN"/>
    <property type="match status" value="1"/>
</dbReference>
<sequence length="102" mass="11807">MLHSFPYVIQGDCTYKTSCYGLALLQIVGFNCKGKNFTVAYAFLQNEIENNYTWALNHLSNLFQENKLSIVIYIDRDYAFMLVVKKAFPESKHHLCQEASRS</sequence>
<gene>
    <name evidence="2" type="ORF">LIER_05375</name>
</gene>
<proteinExistence type="predicted"/>